<dbReference type="RefSeq" id="WP_380013139.1">
    <property type="nucleotide sequence ID" value="NZ_JBHLYR010000052.1"/>
</dbReference>
<dbReference type="InterPro" id="IPR017853">
    <property type="entry name" value="GH"/>
</dbReference>
<dbReference type="Gene3D" id="1.10.10.470">
    <property type="entry name" value="Maltooligosyl trehalose synthase, domain 4"/>
    <property type="match status" value="1"/>
</dbReference>
<dbReference type="Gene3D" id="3.20.20.80">
    <property type="entry name" value="Glycosidases"/>
    <property type="match status" value="2"/>
</dbReference>
<feature type="domain" description="Glycosyl hydrolase family 13 catalytic" evidence="2">
    <location>
        <begin position="30"/>
        <end position="826"/>
    </location>
</feature>
<dbReference type="Pfam" id="PF00128">
    <property type="entry name" value="Alpha-amylase"/>
    <property type="match status" value="1"/>
</dbReference>
<sequence length="964" mass="106957">MTQAPTPQALTLQTQTGSETHLPQPTPHIPSSTYRLQLHQGFNFAAARRVLPYLARLGITDLYLSPVWTSAPGSTHGYDVTDHASINPELGGEAGLRKLSAAARALGMGVVVDFVPNHMGIQGGHNRYWEDVLAHGQASRYARFFDISWSPLKRALEGKVLLPVLGDAYGRVLERRELRLERDGGRFLVTYYERRLPMSPRSLSALLERVTEHLPANTAPDIRGELASIARSVSNLPRSTDVALTDEDRVGRAQEVEVMERRLAALAEASSTVRKALDAAVQEVNADPERLDRLMQEQNYRLANWRVASEQINYRRFFDINDLAALRMEDPRVFEWAHAKLFQLIADGVFTGVRLDHTDGLFDPAGYFRALQAGAAKALGLETDAPTLPLYVVAEKILEPGERLPEAWAVHGTSGYDFLAQLNGIFVEGANAEELTAIYRRFTGDRDQYGDHLYRGKHLIQRVSLAGEVNVLTEHLAALAEADLRYRDFTLSALREAIREVIASFPVYRTYVRAGGEREPGDNAKIDHAIRDAKAHTRQGGGAVDASVFDFLRAVLTLDAPDEATREAYADFALRFQQLTGPVTAKGAEDTAFYRYPRLLSLNEVGGDPALFGTPPKAFHAAARDRAEHWPAAMLALSTHDTKRGEDTRARISVISEMPQTWAAHLSEWSPLLRTLETDLDLGRAPNAPDTYTLLQTVLGAYPLDGHLTDFPDRLVAYLQKSAREAKLRTSWASPNEDYEAALESMVRGLLGDERYTERLRELHARISPYGAQNGLSAALIRLTAPGVPDTYQGAEGWNQSLVDPDNRRPVDYTRLGKLLGRIEKRHASDGLKLATELLDNYADGGVKLLVTWAGLQARAQHPELFQHGTYRPIEAGKYLLAFARESVDKGRLAVTVAPRLSLSLTREKTPWAVGEVWGNRQLSLPRPGTYDNLLTGQTVRVRGDKVALGKVLEDFPLALLLRR</sequence>
<dbReference type="EMBL" id="JBHLYR010000052">
    <property type="protein sequence ID" value="MFB9993735.1"/>
    <property type="molecule type" value="Genomic_DNA"/>
</dbReference>
<dbReference type="InterPro" id="IPR012767">
    <property type="entry name" value="Trehalose_TreY"/>
</dbReference>
<name>A0ABV6B1U6_9DEIO</name>
<organism evidence="3 4">
    <name type="scientific">Deinococcus oregonensis</name>
    <dbReference type="NCBI Taxonomy" id="1805970"/>
    <lineage>
        <taxon>Bacteria</taxon>
        <taxon>Thermotogati</taxon>
        <taxon>Deinococcota</taxon>
        <taxon>Deinococci</taxon>
        <taxon>Deinococcales</taxon>
        <taxon>Deinococcaceae</taxon>
        <taxon>Deinococcus</taxon>
    </lineage>
</organism>
<dbReference type="SUPFAM" id="SSF51445">
    <property type="entry name" value="(Trans)glycosidases"/>
    <property type="match status" value="1"/>
</dbReference>
<protein>
    <submittedName>
        <fullName evidence="3">Malto-oligosyltrehalose synthase</fullName>
        <ecNumber evidence="3">5.4.99.15</ecNumber>
    </submittedName>
</protein>
<keyword evidence="4" id="KW-1185">Reference proteome</keyword>
<reference evidence="3 4" key="1">
    <citation type="submission" date="2024-09" db="EMBL/GenBank/DDBJ databases">
        <authorList>
            <person name="Sun Q."/>
            <person name="Mori K."/>
        </authorList>
    </citation>
    <scope>NUCLEOTIDE SEQUENCE [LARGE SCALE GENOMIC DNA]</scope>
    <source>
        <strain evidence="3 4">JCM 13503</strain>
    </source>
</reference>
<dbReference type="InterPro" id="IPR006047">
    <property type="entry name" value="GH13_cat_dom"/>
</dbReference>
<dbReference type="Gene3D" id="1.10.150.200">
    <property type="entry name" value="Maltooligosyl trehalose synthase, domain 3"/>
    <property type="match status" value="1"/>
</dbReference>
<comment type="caution">
    <text evidence="3">The sequence shown here is derived from an EMBL/GenBank/DDBJ whole genome shotgun (WGS) entry which is preliminary data.</text>
</comment>
<dbReference type="EC" id="5.4.99.15" evidence="3"/>
<evidence type="ECO:0000313" key="3">
    <source>
        <dbReference type="EMBL" id="MFB9993735.1"/>
    </source>
</evidence>
<dbReference type="Gene3D" id="3.30.1590.10">
    <property type="entry name" value="Maltooligosyl trehalose synthase, domain 2"/>
    <property type="match status" value="2"/>
</dbReference>
<keyword evidence="3" id="KW-0413">Isomerase</keyword>
<proteinExistence type="predicted"/>
<evidence type="ECO:0000313" key="4">
    <source>
        <dbReference type="Proteomes" id="UP001589733"/>
    </source>
</evidence>
<feature type="compositionally biased region" description="Polar residues" evidence="1">
    <location>
        <begin position="17"/>
        <end position="29"/>
    </location>
</feature>
<gene>
    <name evidence="3" type="primary">treY</name>
    <name evidence="3" type="ORF">ACFFLM_17385</name>
</gene>
<dbReference type="NCBIfam" id="TIGR02401">
    <property type="entry name" value="trehalose_TreY"/>
    <property type="match status" value="1"/>
</dbReference>
<dbReference type="CDD" id="cd11336">
    <property type="entry name" value="AmyAc_MTSase"/>
    <property type="match status" value="1"/>
</dbReference>
<evidence type="ECO:0000256" key="1">
    <source>
        <dbReference type="SAM" id="MobiDB-lite"/>
    </source>
</evidence>
<accession>A0ABV6B1U6</accession>
<dbReference type="InterPro" id="IPR013797">
    <property type="entry name" value="Maltooligo_trehalose_synth_4"/>
</dbReference>
<feature type="compositionally biased region" description="Low complexity" evidence="1">
    <location>
        <begin position="1"/>
        <end position="16"/>
    </location>
</feature>
<dbReference type="GO" id="GO:0047470">
    <property type="term" value="F:(1,4)-alpha-D-glucan 1-alpha-D-glucosylmutase activity"/>
    <property type="evidence" value="ECO:0007669"/>
    <property type="project" value="UniProtKB-EC"/>
</dbReference>
<feature type="region of interest" description="Disordered" evidence="1">
    <location>
        <begin position="1"/>
        <end position="29"/>
    </location>
</feature>
<evidence type="ECO:0000259" key="2">
    <source>
        <dbReference type="SMART" id="SM00642"/>
    </source>
</evidence>
<dbReference type="PANTHER" id="PTHR10357">
    <property type="entry name" value="ALPHA-AMYLASE FAMILY MEMBER"/>
    <property type="match status" value="1"/>
</dbReference>
<dbReference type="SMART" id="SM00642">
    <property type="entry name" value="Aamy"/>
    <property type="match status" value="1"/>
</dbReference>
<dbReference type="PANTHER" id="PTHR10357:SF216">
    <property type="entry name" value="MALTOOLIGOSYL TREHALOSE SYNTHASE-RELATED"/>
    <property type="match status" value="1"/>
</dbReference>
<dbReference type="Proteomes" id="UP001589733">
    <property type="component" value="Unassembled WGS sequence"/>
</dbReference>